<dbReference type="InterPro" id="IPR003265">
    <property type="entry name" value="HhH-GPD_domain"/>
</dbReference>
<dbReference type="GO" id="GO:0003677">
    <property type="term" value="F:DNA binding"/>
    <property type="evidence" value="ECO:0007669"/>
    <property type="project" value="UniProtKB-KW"/>
</dbReference>
<dbReference type="CDD" id="cd00056">
    <property type="entry name" value="ENDO3c"/>
    <property type="match status" value="1"/>
</dbReference>
<comment type="similarity">
    <text evidence="3">Belongs to the DNA glycosylase family. DEMETER subfamily.</text>
</comment>
<feature type="compositionally biased region" description="Low complexity" evidence="10">
    <location>
        <begin position="40"/>
        <end position="53"/>
    </location>
</feature>
<evidence type="ECO:0000256" key="7">
    <source>
        <dbReference type="ARBA" id="ARBA00023014"/>
    </source>
</evidence>
<dbReference type="InterPro" id="IPR017893">
    <property type="entry name" value="DBB_domain"/>
</dbReference>
<dbReference type="SMART" id="SM00478">
    <property type="entry name" value="ENDO3c"/>
    <property type="match status" value="1"/>
</dbReference>
<dbReference type="InterPro" id="IPR044811">
    <property type="entry name" value="DME/ROS1"/>
</dbReference>
<dbReference type="GO" id="GO:0035514">
    <property type="term" value="F:DNA demethylase activity"/>
    <property type="evidence" value="ECO:0007669"/>
    <property type="project" value="InterPro"/>
</dbReference>
<gene>
    <name evidence="12" type="ORF">OLC1_LOCUS8204</name>
</gene>
<evidence type="ECO:0000256" key="2">
    <source>
        <dbReference type="ARBA" id="ARBA00004123"/>
    </source>
</evidence>
<feature type="compositionally biased region" description="Basic residues" evidence="10">
    <location>
        <begin position="263"/>
        <end position="275"/>
    </location>
</feature>
<reference evidence="12" key="1">
    <citation type="submission" date="2023-03" db="EMBL/GenBank/DDBJ databases">
        <authorList>
            <person name="Julca I."/>
        </authorList>
    </citation>
    <scope>NUCLEOTIDE SEQUENCE</scope>
</reference>
<keyword evidence="13" id="KW-1185">Reference proteome</keyword>
<evidence type="ECO:0000256" key="3">
    <source>
        <dbReference type="ARBA" id="ARBA00005646"/>
    </source>
</evidence>
<evidence type="ECO:0000259" key="11">
    <source>
        <dbReference type="PROSITE" id="PS51376"/>
    </source>
</evidence>
<dbReference type="GO" id="GO:0003906">
    <property type="term" value="F:DNA-(apurinic or apyrimidinic site) endonuclease activity"/>
    <property type="evidence" value="ECO:0007669"/>
    <property type="project" value="UniProtKB-ARBA"/>
</dbReference>
<dbReference type="GO" id="GO:0006284">
    <property type="term" value="P:base-excision repair"/>
    <property type="evidence" value="ECO:0007669"/>
    <property type="project" value="InterPro"/>
</dbReference>
<evidence type="ECO:0000256" key="4">
    <source>
        <dbReference type="ARBA" id="ARBA00022485"/>
    </source>
</evidence>
<dbReference type="InterPro" id="IPR028925">
    <property type="entry name" value="RRM_DME"/>
</dbReference>
<evidence type="ECO:0000256" key="8">
    <source>
        <dbReference type="ARBA" id="ARBA00023125"/>
    </source>
</evidence>
<evidence type="ECO:0000313" key="12">
    <source>
        <dbReference type="EMBL" id="CAI9097825.1"/>
    </source>
</evidence>
<dbReference type="GO" id="GO:0051539">
    <property type="term" value="F:4 iron, 4 sulfur cluster binding"/>
    <property type="evidence" value="ECO:0007669"/>
    <property type="project" value="UniProtKB-KW"/>
</dbReference>
<feature type="compositionally biased region" description="Acidic residues" evidence="10">
    <location>
        <begin position="247"/>
        <end position="257"/>
    </location>
</feature>
<evidence type="ECO:0000313" key="13">
    <source>
        <dbReference type="Proteomes" id="UP001161247"/>
    </source>
</evidence>
<evidence type="ECO:0000256" key="10">
    <source>
        <dbReference type="SAM" id="MobiDB-lite"/>
    </source>
</evidence>
<dbReference type="Proteomes" id="UP001161247">
    <property type="component" value="Chromosome 3"/>
</dbReference>
<dbReference type="InterPro" id="IPR011257">
    <property type="entry name" value="DNA_glycosylase"/>
</dbReference>
<dbReference type="Pfam" id="PF15629">
    <property type="entry name" value="Perm-CXXC"/>
    <property type="match status" value="1"/>
</dbReference>
<dbReference type="PROSITE" id="PS51376">
    <property type="entry name" value="DBB"/>
    <property type="match status" value="1"/>
</dbReference>
<keyword evidence="7" id="KW-0411">Iron-sulfur</keyword>
<keyword evidence="8" id="KW-0238">DNA-binding</keyword>
<dbReference type="SUPFAM" id="SSF48150">
    <property type="entry name" value="DNA-glycosylase"/>
    <property type="match status" value="1"/>
</dbReference>
<feature type="compositionally biased region" description="Polar residues" evidence="10">
    <location>
        <begin position="1002"/>
        <end position="1020"/>
    </location>
</feature>
<dbReference type="InterPro" id="IPR003651">
    <property type="entry name" value="Endonuclease3_FeS-loop_motif"/>
</dbReference>
<keyword evidence="9" id="KW-0539">Nucleus</keyword>
<dbReference type="GO" id="GO:0005634">
    <property type="term" value="C:nucleus"/>
    <property type="evidence" value="ECO:0007669"/>
    <property type="project" value="UniProtKB-SubCell"/>
</dbReference>
<dbReference type="GO" id="GO:0046872">
    <property type="term" value="F:metal ion binding"/>
    <property type="evidence" value="ECO:0007669"/>
    <property type="project" value="UniProtKB-KW"/>
</dbReference>
<feature type="compositionally biased region" description="Basic and acidic residues" evidence="10">
    <location>
        <begin position="324"/>
        <end position="342"/>
    </location>
</feature>
<protein>
    <submittedName>
        <fullName evidence="12">OLC1v1034324C1</fullName>
    </submittedName>
</protein>
<keyword evidence="4" id="KW-0004">4Fe-4S</keyword>
<feature type="compositionally biased region" description="Basic and acidic residues" evidence="10">
    <location>
        <begin position="1021"/>
        <end position="1031"/>
    </location>
</feature>
<feature type="compositionally biased region" description="Basic and acidic residues" evidence="10">
    <location>
        <begin position="29"/>
        <end position="39"/>
    </location>
</feature>
<dbReference type="InterPro" id="IPR028924">
    <property type="entry name" value="Perm-CXXC"/>
</dbReference>
<feature type="region of interest" description="Disordered" evidence="10">
    <location>
        <begin position="1"/>
        <end position="83"/>
    </location>
</feature>
<dbReference type="Pfam" id="PF15628">
    <property type="entry name" value="RRM_DME"/>
    <property type="match status" value="1"/>
</dbReference>
<dbReference type="EMBL" id="OX459120">
    <property type="protein sequence ID" value="CAI9097825.1"/>
    <property type="molecule type" value="Genomic_DNA"/>
</dbReference>
<feature type="region of interest" description="Disordered" evidence="10">
    <location>
        <begin position="240"/>
        <end position="376"/>
    </location>
</feature>
<dbReference type="InterPro" id="IPR023170">
    <property type="entry name" value="HhH_base_excis_C"/>
</dbReference>
<proteinExistence type="inferred from homology"/>
<feature type="compositionally biased region" description="Polar residues" evidence="10">
    <location>
        <begin position="942"/>
        <end position="953"/>
    </location>
</feature>
<feature type="region of interest" description="Disordered" evidence="10">
    <location>
        <begin position="1000"/>
        <end position="1031"/>
    </location>
</feature>
<name>A0AAV1CQG9_OLDCO</name>
<dbReference type="GO" id="GO:0019104">
    <property type="term" value="F:DNA N-glycosylase activity"/>
    <property type="evidence" value="ECO:0007669"/>
    <property type="project" value="InterPro"/>
</dbReference>
<comment type="cofactor">
    <cofactor evidence="1">
        <name>[4Fe-4S] cluster</name>
        <dbReference type="ChEBI" id="CHEBI:49883"/>
    </cofactor>
</comment>
<keyword evidence="6" id="KW-0408">Iron</keyword>
<feature type="region of interest" description="Disordered" evidence="10">
    <location>
        <begin position="501"/>
        <end position="543"/>
    </location>
</feature>
<feature type="domain" description="DBB" evidence="11">
    <location>
        <begin position="1288"/>
        <end position="1429"/>
    </location>
</feature>
<dbReference type="Gene3D" id="1.10.1670.10">
    <property type="entry name" value="Helix-hairpin-Helix base-excision DNA repair enzymes (C-terminal)"/>
    <property type="match status" value="1"/>
</dbReference>
<feature type="region of interest" description="Disordered" evidence="10">
    <location>
        <begin position="901"/>
        <end position="953"/>
    </location>
</feature>
<dbReference type="SMART" id="SM00525">
    <property type="entry name" value="FES"/>
    <property type="match status" value="1"/>
</dbReference>
<evidence type="ECO:0000256" key="1">
    <source>
        <dbReference type="ARBA" id="ARBA00001966"/>
    </source>
</evidence>
<sequence>MDESFPKSGGQPHRIEASWVPSTPAKPALGKEELIHAEKQPQQSDNRSQQSQSAPGNVPPERTAAGYGESNRAVSEPAESQSYEDAMNQFDQMSQFSQLLEFVIRGGTIQGSYIDTMCQNSSSIQSQSQSQLLEPTLQAVSQTPHSANATWSPFPFDLNTPLSAMADASGLPILPSVSAISSQFEPVTPDQIKKADKVSSSNLCAAQAAEIGVQKEVSELSALQNNQSVLVENQNSTTISTVTGENFEPEMAIEEQTDLSKTPVKKPRKKKHRPKVIVEGQSRKPYKPRTPKPNNPKEGVKPKRKYVRKSPVGKPVDDVPSEGKTNEAAEEAKPLDSEDTPKGKRKYERKQKVDQPSTPYEDENMTTTDSSAAPITRRSCKRSLNFDVESQVPGGSFGQPQSDFTIHKTFQENQVLLEKTEVASVAHNLTESADHMLKDSLLVKESLASSTSSSCLSSQFMFLNQTEGTRGKCPIIFSDVTHDKQEITFKTMASDVIAATRSSSNPKGTIGGVLNQETEVRKSKRRRSSRTDSLEPRNINASGGHYNSLQAYQEIIPPNQYSKEETSNWQFPAIFKKKRSETIYKPSSSSIRPTSITTDYYAKYSMNHLVAPQRNSFPSDPAVEIDISTSKSLPTFGNAGRITRKRSKNITRVRDMKSLLETSRQLSDSYNGSGTSAQKPQTCMGALADIRATLARKKRSNRIFISSSTSNNHRQAATILSGYPPDMMRKDTLTVDAIVEKLQCLSIQEQQNALVTYQERNTWQNSIVLYQNNGAMVPFDGPFNYRKRRPRPKVDLDEETNRVWKLLLENINSEGVDGTDQQKAKWWEDEREVFRLRTESFIARMHLVQGDRRFTPWKGSVVDSVVGVFLTQNVSDHLSSSAFISMAAKFPLKSTNHYPSAQLSEERSEQSEVYNPNDISEWDGKVSNPLPDSGPKLDNEPDNSVVSPHNSAESIGQSAIRVFHCSNSSVMHTGVNHECQQINLSQDSGFINISKENDLPVTEQSGFSPESSAGTSSQDSLSHDNHQIPNEDRGHEFLSKVQKQEVHIIYEGSNAPSSSESELDNSDSSNLMDEAAKINPSASTAKKRKANGKENNDTVDWDQLRKLAQANGKRERTVETMDSVDWEAVRCADVDEIAQTIKERGMNNMLAARIKDFLNRIVREYESIDLEWLRDIPPDRAKEFLLSIRGLGLKSVECVRLLTLHHLAFPVDTNVGRIAVRLGWVPLQPLPESLQLHLLELYPVLESIQKYLWPRLCKLDQRTLYELHYQLITFGKVFCTKSKPNCNACPMRAECRHFASAYASARLALPAPEEKSIISATENESASRISSKNINHLQLPQPEPNHQLEASLQVRSFGSIVEEPATPDPIIEEPATPEPENTKVAETDIEDSFCEDAEIPTIKLNLEELNQTLQNYFEQNIQVQEGEISKALVVLNADAASIPMPKLKNINRLRTEHQVYELPDTHPLLQGFDKREPDDPSHYLLAIWTPGETVNSIQPPEGSCGFQDSGKLCDRETCFSCNSIREAKSQTVRGTLLIPCRTAMRGSFPLNGTYFQVNEMFADHESSLNPIDVPREWLWNLPRRTVYFGTSVPTIFKGLTQPEIQYCFWRGFPRDSPILLPFGAYSVGDSVCKERIKGIERMEARRPPILSLPCGREMGITFGKFPAFLC</sequence>
<dbReference type="PANTHER" id="PTHR46213">
    <property type="entry name" value="TRANSCRIPTIONAL ACTIVATOR DEMETER"/>
    <property type="match status" value="1"/>
</dbReference>
<comment type="subcellular location">
    <subcellularLocation>
        <location evidence="2">Nucleus</location>
    </subcellularLocation>
</comment>
<dbReference type="PANTHER" id="PTHR46213:SF13">
    <property type="entry name" value="DEMETER-LIKE PROTEIN 2-RELATED"/>
    <property type="match status" value="1"/>
</dbReference>
<evidence type="ECO:0000256" key="5">
    <source>
        <dbReference type="ARBA" id="ARBA00022723"/>
    </source>
</evidence>
<feature type="region of interest" description="Disordered" evidence="10">
    <location>
        <begin position="1078"/>
        <end position="1099"/>
    </location>
</feature>
<dbReference type="GO" id="GO:0141166">
    <property type="term" value="P:chromosomal 5-methylcytosine DNA demethylation pathway"/>
    <property type="evidence" value="ECO:0007669"/>
    <property type="project" value="InterPro"/>
</dbReference>
<evidence type="ECO:0000256" key="6">
    <source>
        <dbReference type="ARBA" id="ARBA00023004"/>
    </source>
</evidence>
<dbReference type="FunFam" id="1.10.1670.10:FF:000004">
    <property type="entry name" value="DNA glycosylase/AP lyase ROS1"/>
    <property type="match status" value="1"/>
</dbReference>
<keyword evidence="5" id="KW-0479">Metal-binding</keyword>
<accession>A0AAV1CQG9</accession>
<evidence type="ECO:0000256" key="9">
    <source>
        <dbReference type="ARBA" id="ARBA00023242"/>
    </source>
</evidence>
<organism evidence="12 13">
    <name type="scientific">Oldenlandia corymbosa var. corymbosa</name>
    <dbReference type="NCBI Taxonomy" id="529605"/>
    <lineage>
        <taxon>Eukaryota</taxon>
        <taxon>Viridiplantae</taxon>
        <taxon>Streptophyta</taxon>
        <taxon>Embryophyta</taxon>
        <taxon>Tracheophyta</taxon>
        <taxon>Spermatophyta</taxon>
        <taxon>Magnoliopsida</taxon>
        <taxon>eudicotyledons</taxon>
        <taxon>Gunneridae</taxon>
        <taxon>Pentapetalae</taxon>
        <taxon>asterids</taxon>
        <taxon>lamiids</taxon>
        <taxon>Gentianales</taxon>
        <taxon>Rubiaceae</taxon>
        <taxon>Rubioideae</taxon>
        <taxon>Spermacoceae</taxon>
        <taxon>Hedyotis-Oldenlandia complex</taxon>
        <taxon>Oldenlandia</taxon>
    </lineage>
</organism>